<dbReference type="AlphaFoldDB" id="A0A9N7NZ73"/>
<evidence type="ECO:0000313" key="2">
    <source>
        <dbReference type="EMBL" id="CAA0839304.1"/>
    </source>
</evidence>
<gene>
    <name evidence="2" type="ORF">SHERM_05873</name>
</gene>
<feature type="region of interest" description="Disordered" evidence="1">
    <location>
        <begin position="93"/>
        <end position="119"/>
    </location>
</feature>
<comment type="caution">
    <text evidence="2">The sequence shown here is derived from an EMBL/GenBank/DDBJ whole genome shotgun (WGS) entry which is preliminary data.</text>
</comment>
<proteinExistence type="predicted"/>
<reference evidence="2" key="1">
    <citation type="submission" date="2019-12" db="EMBL/GenBank/DDBJ databases">
        <authorList>
            <person name="Scholes J."/>
        </authorList>
    </citation>
    <scope>NUCLEOTIDE SEQUENCE</scope>
</reference>
<protein>
    <submittedName>
        <fullName evidence="2">Mto 1 responding up 1</fullName>
    </submittedName>
</protein>
<feature type="compositionally biased region" description="Polar residues" evidence="1">
    <location>
        <begin position="1"/>
        <end position="14"/>
    </location>
</feature>
<name>A0A9N7NZ73_STRHE</name>
<evidence type="ECO:0000313" key="3">
    <source>
        <dbReference type="Proteomes" id="UP001153555"/>
    </source>
</evidence>
<dbReference type="OrthoDB" id="901242at2759"/>
<keyword evidence="3" id="KW-1185">Reference proteome</keyword>
<evidence type="ECO:0000256" key="1">
    <source>
        <dbReference type="SAM" id="MobiDB-lite"/>
    </source>
</evidence>
<dbReference type="Proteomes" id="UP001153555">
    <property type="component" value="Unassembled WGS sequence"/>
</dbReference>
<accession>A0A9N7NZ73</accession>
<sequence length="119" mass="12458">MAHALSAQSSQPTWGGSIPGHRVVHRDREEAHRTLFRDYFSSNPTYDEDTFRQSGGGDTLFVAAAAAAPPFRLGATPTPSSGSLGTFSAAARDSTCSGAAVEGDEGEMKGAKRKKTARG</sequence>
<dbReference type="EMBL" id="CACSLK010031421">
    <property type="protein sequence ID" value="CAA0839304.1"/>
    <property type="molecule type" value="Genomic_DNA"/>
</dbReference>
<organism evidence="2 3">
    <name type="scientific">Striga hermonthica</name>
    <name type="common">Purple witchweed</name>
    <name type="synonym">Buchnera hermonthica</name>
    <dbReference type="NCBI Taxonomy" id="68872"/>
    <lineage>
        <taxon>Eukaryota</taxon>
        <taxon>Viridiplantae</taxon>
        <taxon>Streptophyta</taxon>
        <taxon>Embryophyta</taxon>
        <taxon>Tracheophyta</taxon>
        <taxon>Spermatophyta</taxon>
        <taxon>Magnoliopsida</taxon>
        <taxon>eudicotyledons</taxon>
        <taxon>Gunneridae</taxon>
        <taxon>Pentapetalae</taxon>
        <taxon>asterids</taxon>
        <taxon>lamiids</taxon>
        <taxon>Lamiales</taxon>
        <taxon>Orobanchaceae</taxon>
        <taxon>Buchnereae</taxon>
        <taxon>Striga</taxon>
    </lineage>
</organism>
<feature type="region of interest" description="Disordered" evidence="1">
    <location>
        <begin position="1"/>
        <end position="25"/>
    </location>
</feature>